<feature type="transmembrane region" description="Helical" evidence="1">
    <location>
        <begin position="63"/>
        <end position="80"/>
    </location>
</feature>
<proteinExistence type="predicted"/>
<name>A0A849VAN9_9GAMM</name>
<dbReference type="RefSeq" id="WP_171625408.1">
    <property type="nucleotide sequence ID" value="NZ_JABBPG010000002.1"/>
</dbReference>
<feature type="transmembrane region" description="Helical" evidence="1">
    <location>
        <begin position="35"/>
        <end position="56"/>
    </location>
</feature>
<protein>
    <submittedName>
        <fullName evidence="2">Uncharacterized protein</fullName>
    </submittedName>
</protein>
<sequence>MLHAALAGLILALIYKLLDKKYQKLDEFHAEIGWWQAFAIVIVSSVVLWLFNMFVLSYELTPGFALLGYVFYLLIPFLVIKLMLDYNATKALLYSIFVPIIVVICEIPFAALAASNS</sequence>
<evidence type="ECO:0000313" key="3">
    <source>
        <dbReference type="Proteomes" id="UP000586305"/>
    </source>
</evidence>
<keyword evidence="1" id="KW-1133">Transmembrane helix</keyword>
<comment type="caution">
    <text evidence="2">The sequence shown here is derived from an EMBL/GenBank/DDBJ whole genome shotgun (WGS) entry which is preliminary data.</text>
</comment>
<keyword evidence="1" id="KW-0812">Transmembrane</keyword>
<dbReference type="AlphaFoldDB" id="A0A849VAN9"/>
<feature type="transmembrane region" description="Helical" evidence="1">
    <location>
        <begin position="92"/>
        <end position="114"/>
    </location>
</feature>
<organism evidence="2 3">
    <name type="scientific">Pseudoalteromonas caenipelagi</name>
    <dbReference type="NCBI Taxonomy" id="2726988"/>
    <lineage>
        <taxon>Bacteria</taxon>
        <taxon>Pseudomonadati</taxon>
        <taxon>Pseudomonadota</taxon>
        <taxon>Gammaproteobacteria</taxon>
        <taxon>Alteromonadales</taxon>
        <taxon>Pseudoalteromonadaceae</taxon>
        <taxon>Pseudoalteromonas</taxon>
    </lineage>
</organism>
<evidence type="ECO:0000256" key="1">
    <source>
        <dbReference type="SAM" id="Phobius"/>
    </source>
</evidence>
<accession>A0A849VAN9</accession>
<keyword evidence="3" id="KW-1185">Reference proteome</keyword>
<dbReference type="EMBL" id="JABBPG010000002">
    <property type="protein sequence ID" value="NOU50346.1"/>
    <property type="molecule type" value="Genomic_DNA"/>
</dbReference>
<gene>
    <name evidence="2" type="ORF">HG263_07290</name>
</gene>
<dbReference type="Proteomes" id="UP000586305">
    <property type="component" value="Unassembled WGS sequence"/>
</dbReference>
<keyword evidence="1" id="KW-0472">Membrane</keyword>
<reference evidence="2 3" key="1">
    <citation type="submission" date="2020-04" db="EMBL/GenBank/DDBJ databases">
        <title>Pseudoalteromonas caenipelagi sp. nov., isolated from a tidal flat.</title>
        <authorList>
            <person name="Park S."/>
            <person name="Yoon J.-H."/>
        </authorList>
    </citation>
    <scope>NUCLEOTIDE SEQUENCE [LARGE SCALE GENOMIC DNA]</scope>
    <source>
        <strain evidence="2 3">JBTF-M23</strain>
    </source>
</reference>
<evidence type="ECO:0000313" key="2">
    <source>
        <dbReference type="EMBL" id="NOU50346.1"/>
    </source>
</evidence>